<comment type="caution">
    <text evidence="1">The sequence shown here is derived from an EMBL/GenBank/DDBJ whole genome shotgun (WGS) entry which is preliminary data.</text>
</comment>
<evidence type="ECO:0000313" key="1">
    <source>
        <dbReference type="EMBL" id="RED25221.1"/>
    </source>
</evidence>
<reference evidence="1 2" key="1">
    <citation type="submission" date="2018-07" db="EMBL/GenBank/DDBJ databases">
        <title>Genomic Encyclopedia of Archaeal and Bacterial Type Strains, Phase II (KMG-II): from individual species to whole genera.</title>
        <authorList>
            <person name="Goeker M."/>
        </authorList>
    </citation>
    <scope>NUCLEOTIDE SEQUENCE [LARGE SCALE GENOMIC DNA]</scope>
    <source>
        <strain evidence="1 2">DSM 25795</strain>
    </source>
</reference>
<proteinExistence type="predicted"/>
<evidence type="ECO:0000313" key="2">
    <source>
        <dbReference type="Proteomes" id="UP000257004"/>
    </source>
</evidence>
<organism evidence="1 2">
    <name type="scientific">Flavobacterium cutihirudinis</name>
    <dbReference type="NCBI Taxonomy" id="1265740"/>
    <lineage>
        <taxon>Bacteria</taxon>
        <taxon>Pseudomonadati</taxon>
        <taxon>Bacteroidota</taxon>
        <taxon>Flavobacteriia</taxon>
        <taxon>Flavobacteriales</taxon>
        <taxon>Flavobacteriaceae</taxon>
        <taxon>Flavobacterium</taxon>
    </lineage>
</organism>
<dbReference type="AlphaFoldDB" id="A0A3D9FWT2"/>
<protein>
    <submittedName>
        <fullName evidence="1">Uncharacterized protein</fullName>
    </submittedName>
</protein>
<name>A0A3D9FWT2_9FLAO</name>
<gene>
    <name evidence="1" type="ORF">BD847_1966</name>
</gene>
<sequence>MSKNLLIIDNEDLTETISDIEKLSKPKGISINCFPLYVGLPDGNDVIDENGEIDMKLVLNKFNAKYGTIRFHMVASDFKLNDKNIDGVEIIRQFNNINNTRKANKILYSSELIEIVQEYLDSYKEKSDFDKSWTSFKTLIKLSIVDFSKREDIEKNIVNFIEKVSEQEDDFIVEYLLENKDLYFNPAIEIYNELSFNEIAEKISLNDPSSLNFKKKLIELAISHFGYLKK</sequence>
<dbReference type="RefSeq" id="WP_115888046.1">
    <property type="nucleotide sequence ID" value="NZ_QRDQ01000008.1"/>
</dbReference>
<accession>A0A3D9FWT2</accession>
<keyword evidence="2" id="KW-1185">Reference proteome</keyword>
<dbReference type="Proteomes" id="UP000257004">
    <property type="component" value="Unassembled WGS sequence"/>
</dbReference>
<dbReference type="EMBL" id="QRDQ01000008">
    <property type="protein sequence ID" value="RED25221.1"/>
    <property type="molecule type" value="Genomic_DNA"/>
</dbReference>
<dbReference type="OrthoDB" id="1440041at2"/>